<dbReference type="InterPro" id="IPR012946">
    <property type="entry name" value="X8"/>
</dbReference>
<dbReference type="GO" id="GO:0031505">
    <property type="term" value="P:fungal-type cell wall organization"/>
    <property type="evidence" value="ECO:0007669"/>
    <property type="project" value="TreeGrafter"/>
</dbReference>
<dbReference type="PANTHER" id="PTHR31468">
    <property type="entry name" value="1,3-BETA-GLUCANOSYLTRANSFERASE GAS1"/>
    <property type="match status" value="1"/>
</dbReference>
<dbReference type="Gene3D" id="3.20.20.80">
    <property type="entry name" value="Glycosidases"/>
    <property type="match status" value="1"/>
</dbReference>
<dbReference type="EMBL" id="CP138591">
    <property type="protein sequence ID" value="WPH04295.1"/>
    <property type="molecule type" value="Genomic_DNA"/>
</dbReference>
<dbReference type="EC" id="2.4.1.-" evidence="9"/>
<keyword evidence="3 9" id="KW-0336">GPI-anchor</keyword>
<dbReference type="FunFam" id="3.20.20.80:FF:000038">
    <property type="entry name" value="1,3-beta-glucanosyltransferase"/>
    <property type="match status" value="1"/>
</dbReference>
<dbReference type="Gene3D" id="1.20.58.1040">
    <property type="match status" value="1"/>
</dbReference>
<dbReference type="Pfam" id="PF07983">
    <property type="entry name" value="X8"/>
    <property type="match status" value="1"/>
</dbReference>
<evidence type="ECO:0000259" key="12">
    <source>
        <dbReference type="SMART" id="SM00768"/>
    </source>
</evidence>
<keyword evidence="11" id="KW-1133">Transmembrane helix</keyword>
<name>A0AAQ3MAY7_9PEZI</name>
<dbReference type="Pfam" id="PF03198">
    <property type="entry name" value="Glyco_hydro_72"/>
    <property type="match status" value="1"/>
</dbReference>
<evidence type="ECO:0000256" key="4">
    <source>
        <dbReference type="ARBA" id="ARBA00022729"/>
    </source>
</evidence>
<evidence type="ECO:0000256" key="9">
    <source>
        <dbReference type="RuleBase" id="RU361209"/>
    </source>
</evidence>
<keyword evidence="11" id="KW-0812">Transmembrane</keyword>
<dbReference type="GO" id="GO:0071970">
    <property type="term" value="P:fungal-type cell wall (1-&gt;3)-beta-D-glucan biosynthetic process"/>
    <property type="evidence" value="ECO:0007669"/>
    <property type="project" value="TreeGrafter"/>
</dbReference>
<dbReference type="GO" id="GO:0005886">
    <property type="term" value="C:plasma membrane"/>
    <property type="evidence" value="ECO:0007669"/>
    <property type="project" value="UniProtKB-SubCell"/>
</dbReference>
<dbReference type="GO" id="GO:0098552">
    <property type="term" value="C:side of membrane"/>
    <property type="evidence" value="ECO:0007669"/>
    <property type="project" value="UniProtKB-KW"/>
</dbReference>
<reference evidence="13 14" key="1">
    <citation type="submission" date="2023-11" db="EMBL/GenBank/DDBJ databases">
        <title>An acidophilic fungus is an integral part of prey digestion in a carnivorous sundew plant.</title>
        <authorList>
            <person name="Tsai I.J."/>
        </authorList>
    </citation>
    <scope>NUCLEOTIDE SEQUENCE [LARGE SCALE GENOMIC DNA]</scope>
    <source>
        <strain evidence="13">169a</strain>
    </source>
</reference>
<accession>A0AAQ3MAY7</accession>
<dbReference type="SUPFAM" id="SSF51445">
    <property type="entry name" value="(Trans)glycosidases"/>
    <property type="match status" value="1"/>
</dbReference>
<evidence type="ECO:0000256" key="5">
    <source>
        <dbReference type="ARBA" id="ARBA00023136"/>
    </source>
</evidence>
<evidence type="ECO:0000313" key="14">
    <source>
        <dbReference type="Proteomes" id="UP001303373"/>
    </source>
</evidence>
<evidence type="ECO:0000256" key="6">
    <source>
        <dbReference type="ARBA" id="ARBA00023157"/>
    </source>
</evidence>
<evidence type="ECO:0000256" key="10">
    <source>
        <dbReference type="SAM" id="MobiDB-lite"/>
    </source>
</evidence>
<evidence type="ECO:0000256" key="1">
    <source>
        <dbReference type="ARBA" id="ARBA00004609"/>
    </source>
</evidence>
<feature type="domain" description="X8" evidence="12">
    <location>
        <begin position="392"/>
        <end position="482"/>
    </location>
</feature>
<dbReference type="PANTHER" id="PTHR31468:SF2">
    <property type="entry name" value="1,3-BETA-GLUCANOSYLTRANSFERASE GAS1"/>
    <property type="match status" value="1"/>
</dbReference>
<proteinExistence type="inferred from homology"/>
<feature type="transmembrane region" description="Helical" evidence="11">
    <location>
        <begin position="536"/>
        <end position="556"/>
    </location>
</feature>
<evidence type="ECO:0000256" key="8">
    <source>
        <dbReference type="ARBA" id="ARBA00023288"/>
    </source>
</evidence>
<evidence type="ECO:0000313" key="13">
    <source>
        <dbReference type="EMBL" id="WPH04295.1"/>
    </source>
</evidence>
<feature type="chain" id="PRO_5042668760" description="1,3-beta-glucanosyltransferase" evidence="9">
    <location>
        <begin position="23"/>
        <end position="628"/>
    </location>
</feature>
<evidence type="ECO:0000256" key="2">
    <source>
        <dbReference type="ARBA" id="ARBA00007528"/>
    </source>
</evidence>
<dbReference type="SMART" id="SM00768">
    <property type="entry name" value="X8"/>
    <property type="match status" value="1"/>
</dbReference>
<dbReference type="Proteomes" id="UP001303373">
    <property type="component" value="Chromosome 12"/>
</dbReference>
<keyword evidence="14" id="KW-1185">Reference proteome</keyword>
<feature type="signal peptide" evidence="9">
    <location>
        <begin position="1"/>
        <end position="22"/>
    </location>
</feature>
<comment type="similarity">
    <text evidence="2 9">Belongs to the glycosyl hydrolase 72 family.</text>
</comment>
<keyword evidence="6" id="KW-1015">Disulfide bond</keyword>
<keyword evidence="5 9" id="KW-0472">Membrane</keyword>
<comment type="subcellular location">
    <subcellularLocation>
        <location evidence="1 9">Cell membrane</location>
        <topology evidence="1 9">Lipid-anchor</topology>
        <topology evidence="1 9">GPI-anchor</topology>
    </subcellularLocation>
</comment>
<dbReference type="InterPro" id="IPR017853">
    <property type="entry name" value="GH"/>
</dbReference>
<protein>
    <recommendedName>
        <fullName evidence="9">1,3-beta-glucanosyltransferase</fullName>
        <ecNumber evidence="9">2.4.1.-</ecNumber>
    </recommendedName>
</protein>
<evidence type="ECO:0000256" key="3">
    <source>
        <dbReference type="ARBA" id="ARBA00022622"/>
    </source>
</evidence>
<feature type="region of interest" description="Disordered" evidence="10">
    <location>
        <begin position="491"/>
        <end position="516"/>
    </location>
</feature>
<gene>
    <name evidence="13" type="ORF">R9X50_00718400</name>
</gene>
<comment type="function">
    <text evidence="9">Splits internally a 1,3-beta-glucan molecule and transfers the newly generated reducing end (the donor) to the non-reducing end of another 1,3-beta-glucan molecule (the acceptor) forming a 1,3-beta linkage, resulting in the elongation of 1,3-beta-glucan chains in the cell wall.</text>
</comment>
<keyword evidence="4 9" id="KW-0732">Signal</keyword>
<dbReference type="InterPro" id="IPR004886">
    <property type="entry name" value="Glucanosyltransferase"/>
</dbReference>
<sequence>MRGFSVASAAMAASLFVSGAMADLDPIVIKGSKFFYKTNGTQFFMKGVAYQQDYQGGGSNGNGSATASSGNTAYTDPLADETSCKRDIPYLQQLQTNTIRVYAVDPTQNHDACMQALADAGIYVIADLSAPVSGQSINRADPSWDTDVYARYTSVVDSLQKYTNTLGFFAGNEVANQANNTDSIAFVKAAVRDTKAYIKAQGYRALGVGYASDDDSAILMNIADYLNCGDSSTSIDFFGYNIYSWCGDATFESSNYEQHTKDFSSYNVPVFFAEYGCNKVEPRTWGDTKALFSSEMTGVWSGGIVYMYFQEANDYGLVTVSNGNVTPNTDFTNLKSVMANDVNPTGVQASSYSPTNTAAQSCPTEDSNWNAVASPLPPSPNADLCSCMVDSLSCAVKSGTPETDFGDNFDYICGHDNSACNGIANNGSSGTYGAYGMCNPTQKLSFVMNQYYNDQKAGASACDFGGAGATKSSSSPSGTCSSLINQAGTAGTGTVTSSPTAKAGSSSSSSSSSGSSSSASAGAAGINSIPSIESGLLPVALVVVVGIFSGVGMIAFELLAGKLNYINEVFPSLIPLRNLRQIDKIPKPQLTVPTFKKCRDFKMGQGSQPLIHFEQLNVWNNFMTNTIL</sequence>
<keyword evidence="7" id="KW-0325">Glycoprotein</keyword>
<keyword evidence="8 9" id="KW-0449">Lipoprotein</keyword>
<evidence type="ECO:0000256" key="7">
    <source>
        <dbReference type="ARBA" id="ARBA00023180"/>
    </source>
</evidence>
<dbReference type="GO" id="GO:0042124">
    <property type="term" value="F:1,3-beta-glucanosyltransferase activity"/>
    <property type="evidence" value="ECO:0007669"/>
    <property type="project" value="TreeGrafter"/>
</dbReference>
<organism evidence="13 14">
    <name type="scientific">Acrodontium crateriforme</name>
    <dbReference type="NCBI Taxonomy" id="150365"/>
    <lineage>
        <taxon>Eukaryota</taxon>
        <taxon>Fungi</taxon>
        <taxon>Dikarya</taxon>
        <taxon>Ascomycota</taxon>
        <taxon>Pezizomycotina</taxon>
        <taxon>Dothideomycetes</taxon>
        <taxon>Dothideomycetidae</taxon>
        <taxon>Mycosphaerellales</taxon>
        <taxon>Teratosphaeriaceae</taxon>
        <taxon>Acrodontium</taxon>
    </lineage>
</organism>
<evidence type="ECO:0000256" key="11">
    <source>
        <dbReference type="SAM" id="Phobius"/>
    </source>
</evidence>
<dbReference type="AlphaFoldDB" id="A0AAQ3MAY7"/>
<keyword evidence="9" id="KW-0808">Transferase</keyword>